<comment type="caution">
    <text evidence="1">The sequence shown here is derived from an EMBL/GenBank/DDBJ whole genome shotgun (WGS) entry which is preliminary data.</text>
</comment>
<name>A0A9P5AWZ1_9HYPO</name>
<dbReference type="Proteomes" id="UP000737391">
    <property type="component" value="Unassembled WGS sequence"/>
</dbReference>
<dbReference type="AlphaFoldDB" id="A0A9P5AWZ1"/>
<protein>
    <submittedName>
        <fullName evidence="1">Uncharacterized protein</fullName>
    </submittedName>
</protein>
<keyword evidence="2" id="KW-1185">Reference proteome</keyword>
<evidence type="ECO:0000313" key="2">
    <source>
        <dbReference type="Proteomes" id="UP000737391"/>
    </source>
</evidence>
<sequence length="564" mass="64215">MGSYEERCRRAKSRIATEFQITPEEVQRAFPRAGRDFLMSILDISHEGKDWDTILKTLDQARQLRYKEKPARVSQGPDWTPWDAKKARDMIPQAITARSDSTTISSTAVGTSAAQTQCYSSSTAISPSGENVNTSEPRVHIVFCGVSRYRDLAEENSDFISIQIDPAYSSYNGKLLQRFTLEYLCELERTLGRGLVASVASDASSQEEDIADPNSQHHHQFMVHQTVVAMIAAENTGLVSLELHGMKWVSDMVMNHGFASHIADVAAEKVVVFAPWDSDYISDKITEDFYMQMEEATAFHRNLSLSPSRDENYAEGHKLLDIAALDWIARHRGTPPKFSFRPQTCYGYGKCTMADWSGTMVVKRTFSSGAKDVHIDSCEKPSMWKNLACTGRNPNLKRAKPQRRVTYFHQEYVKSLDEFGEIRVMMCGDDIIEVSRTRWITTTTGDKPRRKLHVRAFDPDDDLSWLSRDPEERKEKYSELEAFCVFWRQALIDFFEPTRNFESARVGLRLDIGISSFDANGVFFISEFPRWSCANWFSEQTGGSGSTEIAKRWGEKFAQEISRR</sequence>
<accession>A0A9P5AWZ1</accession>
<dbReference type="EMBL" id="LUFC02001428">
    <property type="protein sequence ID" value="KAF4474684.1"/>
    <property type="molecule type" value="Genomic_DNA"/>
</dbReference>
<reference evidence="1" key="1">
    <citation type="submission" date="2020-01" db="EMBL/GenBank/DDBJ databases">
        <title>Identification and distribution of gene clusters putatively required for synthesis of sphingolipid metabolism inhibitors in phylogenetically diverse species of the filamentous fungus Fusarium.</title>
        <authorList>
            <person name="Kim H.-S."/>
            <person name="Busman M."/>
            <person name="Brown D.W."/>
            <person name="Divon H."/>
            <person name="Uhlig S."/>
            <person name="Proctor R.H."/>
        </authorList>
    </citation>
    <scope>NUCLEOTIDE SEQUENCE</scope>
    <source>
        <strain evidence="1">NRRL 31653</strain>
    </source>
</reference>
<organism evidence="1 2">
    <name type="scientific">Fusarium agapanthi</name>
    <dbReference type="NCBI Taxonomy" id="1803897"/>
    <lineage>
        <taxon>Eukaryota</taxon>
        <taxon>Fungi</taxon>
        <taxon>Dikarya</taxon>
        <taxon>Ascomycota</taxon>
        <taxon>Pezizomycotina</taxon>
        <taxon>Sordariomycetes</taxon>
        <taxon>Hypocreomycetidae</taxon>
        <taxon>Hypocreales</taxon>
        <taxon>Nectriaceae</taxon>
        <taxon>Fusarium</taxon>
        <taxon>Fusarium fujikuroi species complex</taxon>
    </lineage>
</organism>
<proteinExistence type="predicted"/>
<dbReference type="OrthoDB" id="4789692at2759"/>
<gene>
    <name evidence="1" type="ORF">FAGAP_12747</name>
</gene>
<evidence type="ECO:0000313" key="1">
    <source>
        <dbReference type="EMBL" id="KAF4474684.1"/>
    </source>
</evidence>